<dbReference type="InterPro" id="IPR013325">
    <property type="entry name" value="RNA_pol_sigma_r2"/>
</dbReference>
<organism evidence="7 8">
    <name type="scientific">Bradyrhizobium macuxiense</name>
    <dbReference type="NCBI Taxonomy" id="1755647"/>
    <lineage>
        <taxon>Bacteria</taxon>
        <taxon>Pseudomonadati</taxon>
        <taxon>Pseudomonadota</taxon>
        <taxon>Alphaproteobacteria</taxon>
        <taxon>Hyphomicrobiales</taxon>
        <taxon>Nitrobacteraceae</taxon>
        <taxon>Bradyrhizobium</taxon>
    </lineage>
</organism>
<evidence type="ECO:0000313" key="8">
    <source>
        <dbReference type="Proteomes" id="UP000321304"/>
    </source>
</evidence>
<dbReference type="Pfam" id="PF08281">
    <property type="entry name" value="Sigma70_r4_2"/>
    <property type="match status" value="1"/>
</dbReference>
<protein>
    <submittedName>
        <fullName evidence="7">RNA polymerase sigma-70 factor (ECF subfamily)</fullName>
    </submittedName>
</protein>
<keyword evidence="3" id="KW-0731">Sigma factor</keyword>
<dbReference type="InterPro" id="IPR036388">
    <property type="entry name" value="WH-like_DNA-bd_sf"/>
</dbReference>
<dbReference type="Gene3D" id="1.10.10.10">
    <property type="entry name" value="Winged helix-like DNA-binding domain superfamily/Winged helix DNA-binding domain"/>
    <property type="match status" value="1"/>
</dbReference>
<dbReference type="SUPFAM" id="SSF88946">
    <property type="entry name" value="Sigma2 domain of RNA polymerase sigma factors"/>
    <property type="match status" value="1"/>
</dbReference>
<evidence type="ECO:0000256" key="2">
    <source>
        <dbReference type="ARBA" id="ARBA00023015"/>
    </source>
</evidence>
<dbReference type="InterPro" id="IPR014284">
    <property type="entry name" value="RNA_pol_sigma-70_dom"/>
</dbReference>
<keyword evidence="2" id="KW-0805">Transcription regulation</keyword>
<dbReference type="GO" id="GO:0003677">
    <property type="term" value="F:DNA binding"/>
    <property type="evidence" value="ECO:0007669"/>
    <property type="project" value="InterPro"/>
</dbReference>
<dbReference type="EMBL" id="VITY01000006">
    <property type="protein sequence ID" value="TWB98435.1"/>
    <property type="molecule type" value="Genomic_DNA"/>
</dbReference>
<feature type="domain" description="RNA polymerase sigma factor 70 region 4 type 2" evidence="6">
    <location>
        <begin position="110"/>
        <end position="158"/>
    </location>
</feature>
<name>A0A560LT41_9BRAD</name>
<dbReference type="InterPro" id="IPR039425">
    <property type="entry name" value="RNA_pol_sigma-70-like"/>
</dbReference>
<dbReference type="AlphaFoldDB" id="A0A560LT41"/>
<accession>A0A560LT41</accession>
<proteinExistence type="inferred from homology"/>
<dbReference type="PANTHER" id="PTHR43133">
    <property type="entry name" value="RNA POLYMERASE ECF-TYPE SIGMA FACTO"/>
    <property type="match status" value="1"/>
</dbReference>
<evidence type="ECO:0000256" key="4">
    <source>
        <dbReference type="ARBA" id="ARBA00023163"/>
    </source>
</evidence>
<evidence type="ECO:0000259" key="6">
    <source>
        <dbReference type="Pfam" id="PF08281"/>
    </source>
</evidence>
<dbReference type="GO" id="GO:0006352">
    <property type="term" value="P:DNA-templated transcription initiation"/>
    <property type="evidence" value="ECO:0007669"/>
    <property type="project" value="InterPro"/>
</dbReference>
<evidence type="ECO:0000259" key="5">
    <source>
        <dbReference type="Pfam" id="PF04542"/>
    </source>
</evidence>
<evidence type="ECO:0000256" key="1">
    <source>
        <dbReference type="ARBA" id="ARBA00010641"/>
    </source>
</evidence>
<gene>
    <name evidence="7" type="ORF">FBZ93_106394</name>
</gene>
<dbReference type="RefSeq" id="WP_146987399.1">
    <property type="nucleotide sequence ID" value="NZ_VITY01000006.1"/>
</dbReference>
<keyword evidence="8" id="KW-1185">Reference proteome</keyword>
<reference evidence="7 8" key="1">
    <citation type="submission" date="2019-06" db="EMBL/GenBank/DDBJ databases">
        <title>Genomic Encyclopedia of Type Strains, Phase IV (KMG-V): Genome sequencing to study the core and pangenomes of soil and plant-associated prokaryotes.</title>
        <authorList>
            <person name="Whitman W."/>
        </authorList>
    </citation>
    <scope>NUCLEOTIDE SEQUENCE [LARGE SCALE GENOMIC DNA]</scope>
    <source>
        <strain evidence="7 8">BR 10355</strain>
    </source>
</reference>
<dbReference type="GO" id="GO:0016987">
    <property type="term" value="F:sigma factor activity"/>
    <property type="evidence" value="ECO:0007669"/>
    <property type="project" value="UniProtKB-KW"/>
</dbReference>
<dbReference type="InterPro" id="IPR013249">
    <property type="entry name" value="RNA_pol_sigma70_r4_t2"/>
</dbReference>
<dbReference type="OrthoDB" id="9794372at2"/>
<dbReference type="InterPro" id="IPR013324">
    <property type="entry name" value="RNA_pol_sigma_r3/r4-like"/>
</dbReference>
<dbReference type="SUPFAM" id="SSF88659">
    <property type="entry name" value="Sigma3 and sigma4 domains of RNA polymerase sigma factors"/>
    <property type="match status" value="1"/>
</dbReference>
<keyword evidence="4" id="KW-0804">Transcription</keyword>
<evidence type="ECO:0000313" key="7">
    <source>
        <dbReference type="EMBL" id="TWB98435.1"/>
    </source>
</evidence>
<sequence length="171" mass="19211">MTEASLALIRRLLVERYDELKRRLTRRLGSSELAGDALHDAWLRIAQVDSVGTVGNPGNYVFGVAMNAARDRQRNADSRTLSAAEVDGLLEIADGAPDPEQVARARSDLRTLEAILHELPERRREILLAARLDRMPRQEIARRFGISLRLVDLELQRAQEYCLARRGRSGG</sequence>
<comment type="similarity">
    <text evidence="1">Belongs to the sigma-70 factor family. ECF subfamily.</text>
</comment>
<dbReference type="Pfam" id="PF04542">
    <property type="entry name" value="Sigma70_r2"/>
    <property type="match status" value="1"/>
</dbReference>
<dbReference type="InterPro" id="IPR007627">
    <property type="entry name" value="RNA_pol_sigma70_r2"/>
</dbReference>
<comment type="caution">
    <text evidence="7">The sequence shown here is derived from an EMBL/GenBank/DDBJ whole genome shotgun (WGS) entry which is preliminary data.</text>
</comment>
<feature type="domain" description="RNA polymerase sigma-70 region 2" evidence="5">
    <location>
        <begin position="13"/>
        <end position="77"/>
    </location>
</feature>
<evidence type="ECO:0000256" key="3">
    <source>
        <dbReference type="ARBA" id="ARBA00023082"/>
    </source>
</evidence>
<dbReference type="NCBIfam" id="TIGR02937">
    <property type="entry name" value="sigma70-ECF"/>
    <property type="match status" value="1"/>
</dbReference>
<dbReference type="Gene3D" id="1.10.1740.10">
    <property type="match status" value="1"/>
</dbReference>
<dbReference type="Proteomes" id="UP000321304">
    <property type="component" value="Unassembled WGS sequence"/>
</dbReference>
<dbReference type="PANTHER" id="PTHR43133:SF63">
    <property type="entry name" value="RNA POLYMERASE SIGMA FACTOR FECI-RELATED"/>
    <property type="match status" value="1"/>
</dbReference>